<dbReference type="PANTHER" id="PTHR30221:SF1">
    <property type="entry name" value="SMALL-CONDUCTANCE MECHANOSENSITIVE CHANNEL"/>
    <property type="match status" value="1"/>
</dbReference>
<evidence type="ECO:0000313" key="8">
    <source>
        <dbReference type="Proteomes" id="UP000824156"/>
    </source>
</evidence>
<dbReference type="SUPFAM" id="SSF50182">
    <property type="entry name" value="Sm-like ribonucleoproteins"/>
    <property type="match status" value="1"/>
</dbReference>
<reference evidence="7" key="2">
    <citation type="submission" date="2021-04" db="EMBL/GenBank/DDBJ databases">
        <authorList>
            <person name="Gilroy R."/>
        </authorList>
    </citation>
    <scope>NUCLEOTIDE SEQUENCE</scope>
    <source>
        <strain evidence="7">1719</strain>
    </source>
</reference>
<reference evidence="7" key="1">
    <citation type="journal article" date="2021" name="PeerJ">
        <title>Extensive microbial diversity within the chicken gut microbiome revealed by metagenomics and culture.</title>
        <authorList>
            <person name="Gilroy R."/>
            <person name="Ravi A."/>
            <person name="Getino M."/>
            <person name="Pursley I."/>
            <person name="Horton D.L."/>
            <person name="Alikhan N.F."/>
            <person name="Baker D."/>
            <person name="Gharbi K."/>
            <person name="Hall N."/>
            <person name="Watson M."/>
            <person name="Adriaenssens E.M."/>
            <person name="Foster-Nyarko E."/>
            <person name="Jarju S."/>
            <person name="Secka A."/>
            <person name="Antonio M."/>
            <person name="Oren A."/>
            <person name="Chaudhuri R.R."/>
            <person name="La Ragione R."/>
            <person name="Hildebrand F."/>
            <person name="Pallen M.J."/>
        </authorList>
    </citation>
    <scope>NUCLEOTIDE SEQUENCE</scope>
    <source>
        <strain evidence="7">1719</strain>
    </source>
</reference>
<dbReference type="InterPro" id="IPR010920">
    <property type="entry name" value="LSM_dom_sf"/>
</dbReference>
<dbReference type="GO" id="GO:0016020">
    <property type="term" value="C:membrane"/>
    <property type="evidence" value="ECO:0007669"/>
    <property type="project" value="UniProtKB-SubCell"/>
</dbReference>
<evidence type="ECO:0000256" key="4">
    <source>
        <dbReference type="ARBA" id="ARBA00023136"/>
    </source>
</evidence>
<gene>
    <name evidence="7" type="ORF">H9853_04595</name>
</gene>
<protein>
    <submittedName>
        <fullName evidence="7">Mechanosensitive ion channel family protein</fullName>
    </submittedName>
</protein>
<dbReference type="InterPro" id="IPR023408">
    <property type="entry name" value="MscS_beta-dom_sf"/>
</dbReference>
<dbReference type="Proteomes" id="UP000824156">
    <property type="component" value="Unassembled WGS sequence"/>
</dbReference>
<dbReference type="EMBL" id="DXEZ01000128">
    <property type="protein sequence ID" value="HIX54281.1"/>
    <property type="molecule type" value="Genomic_DNA"/>
</dbReference>
<feature type="transmembrane region" description="Helical" evidence="5">
    <location>
        <begin position="20"/>
        <end position="37"/>
    </location>
</feature>
<keyword evidence="4 5" id="KW-0472">Membrane</keyword>
<dbReference type="AlphaFoldDB" id="A0A9D2AYW8"/>
<evidence type="ECO:0000256" key="2">
    <source>
        <dbReference type="ARBA" id="ARBA00022692"/>
    </source>
</evidence>
<name>A0A9D2AYW8_9SPHI</name>
<feature type="domain" description="Mechanosensitive ion channel MscS" evidence="6">
    <location>
        <begin position="134"/>
        <end position="199"/>
    </location>
</feature>
<comment type="caution">
    <text evidence="7">The sequence shown here is derived from an EMBL/GenBank/DDBJ whole genome shotgun (WGS) entry which is preliminary data.</text>
</comment>
<evidence type="ECO:0000256" key="5">
    <source>
        <dbReference type="SAM" id="Phobius"/>
    </source>
</evidence>
<dbReference type="PANTHER" id="PTHR30221">
    <property type="entry name" value="SMALL-CONDUCTANCE MECHANOSENSITIVE CHANNEL"/>
    <property type="match status" value="1"/>
</dbReference>
<keyword evidence="3 5" id="KW-1133">Transmembrane helix</keyword>
<feature type="transmembrane region" description="Helical" evidence="5">
    <location>
        <begin position="93"/>
        <end position="111"/>
    </location>
</feature>
<feature type="transmembrane region" description="Helical" evidence="5">
    <location>
        <begin position="117"/>
        <end position="136"/>
    </location>
</feature>
<comment type="subcellular location">
    <subcellularLocation>
        <location evidence="1">Membrane</location>
    </subcellularLocation>
</comment>
<dbReference type="InterPro" id="IPR045275">
    <property type="entry name" value="MscS_archaea/bacteria_type"/>
</dbReference>
<accession>A0A9D2AYW8</accession>
<keyword evidence="2 5" id="KW-0812">Transmembrane</keyword>
<proteinExistence type="predicted"/>
<evidence type="ECO:0000259" key="6">
    <source>
        <dbReference type="Pfam" id="PF00924"/>
    </source>
</evidence>
<evidence type="ECO:0000256" key="3">
    <source>
        <dbReference type="ARBA" id="ARBA00022989"/>
    </source>
</evidence>
<evidence type="ECO:0000256" key="1">
    <source>
        <dbReference type="ARBA" id="ARBA00004370"/>
    </source>
</evidence>
<organism evidence="7 8">
    <name type="scientific">Candidatus Sphingobacterium stercoripullorum</name>
    <dbReference type="NCBI Taxonomy" id="2838759"/>
    <lineage>
        <taxon>Bacteria</taxon>
        <taxon>Pseudomonadati</taxon>
        <taxon>Bacteroidota</taxon>
        <taxon>Sphingobacteriia</taxon>
        <taxon>Sphingobacteriales</taxon>
        <taxon>Sphingobacteriaceae</taxon>
        <taxon>Sphingobacterium</taxon>
    </lineage>
</organism>
<dbReference type="Pfam" id="PF00924">
    <property type="entry name" value="MS_channel_2nd"/>
    <property type="match status" value="1"/>
</dbReference>
<dbReference type="GO" id="GO:0008381">
    <property type="term" value="F:mechanosensitive monoatomic ion channel activity"/>
    <property type="evidence" value="ECO:0007669"/>
    <property type="project" value="InterPro"/>
</dbReference>
<dbReference type="InterPro" id="IPR006685">
    <property type="entry name" value="MscS_channel_2nd"/>
</dbReference>
<sequence>MKKQVFNRIPISFTFPLKIAGWIILNLFMVFFVHLYAENVFLNNLLVGLNFFLSASILVSIGRYVILTLYANSRKYKSRSSFRSNFVLGINRLSAILNALFALNMIMIIIGVDPREFLTSITLVAMAIAVLFRDYITNMISGLILMFSDQLAIGDHVIIDKQEGRVEDITLSNIVVRNGSGELVLLPNNLFFTSSVVNKTSGKSQTLVLEFELLPQYLNALDVLEEDLNRFCQKHPKLTPGTIIELSIDKISWEYVSVKIALNLPSSSNNLRKEIKSALFKEIILFQQKQ</sequence>
<evidence type="ECO:0000313" key="7">
    <source>
        <dbReference type="EMBL" id="HIX54281.1"/>
    </source>
</evidence>
<dbReference type="Gene3D" id="2.30.30.60">
    <property type="match status" value="1"/>
</dbReference>
<feature type="transmembrane region" description="Helical" evidence="5">
    <location>
        <begin position="49"/>
        <end position="72"/>
    </location>
</feature>